<keyword evidence="2" id="KW-0813">Transport</keyword>
<dbReference type="SMART" id="SM00382">
    <property type="entry name" value="AAA"/>
    <property type="match status" value="2"/>
</dbReference>
<feature type="domain" description="ABC transporter" evidence="6">
    <location>
        <begin position="299"/>
        <end position="538"/>
    </location>
</feature>
<dbReference type="PROSITE" id="PS50893">
    <property type="entry name" value="ABC_TRANSPORTER_2"/>
    <property type="match status" value="2"/>
</dbReference>
<dbReference type="PROSITE" id="PS00211">
    <property type="entry name" value="ABC_TRANSPORTER_1"/>
    <property type="match status" value="2"/>
</dbReference>
<evidence type="ECO:0000256" key="1">
    <source>
        <dbReference type="ARBA" id="ARBA00005417"/>
    </source>
</evidence>
<feature type="domain" description="ABC transporter" evidence="6">
    <location>
        <begin position="15"/>
        <end position="258"/>
    </location>
</feature>
<dbReference type="PANTHER" id="PTHR43553:SF24">
    <property type="entry name" value="ENERGY-COUPLING FACTOR TRANSPORTER ATP-BINDING PROTEIN ECFA1"/>
    <property type="match status" value="1"/>
</dbReference>
<dbReference type="GO" id="GO:0005524">
    <property type="term" value="F:ATP binding"/>
    <property type="evidence" value="ECO:0007669"/>
    <property type="project" value="UniProtKB-KW"/>
</dbReference>
<gene>
    <name evidence="7" type="ORF">JS530_05250</name>
</gene>
<reference evidence="7 8" key="1">
    <citation type="journal article" date="2021" name="Environ. Microbiol.">
        <title>Genetic insights into the dark matter of the mammalian gut microbiota through targeted genome reconstruction.</title>
        <authorList>
            <person name="Lugli G.A."/>
            <person name="Alessandri G."/>
            <person name="Milani C."/>
            <person name="Viappiani A."/>
            <person name="Fontana F."/>
            <person name="Tarracchini C."/>
            <person name="Mancabelli L."/>
            <person name="Argentini C."/>
            <person name="Ruiz L."/>
            <person name="Margolles A."/>
            <person name="van Sinderen D."/>
            <person name="Turroni F."/>
            <person name="Ventura M."/>
        </authorList>
    </citation>
    <scope>NUCLEOTIDE SEQUENCE [LARGE SCALE GENOMIC DNA]</scope>
    <source>
        <strain evidence="7 8">LC6</strain>
    </source>
</reference>
<dbReference type="Proteomes" id="UP000711736">
    <property type="component" value="Unassembled WGS sequence"/>
</dbReference>
<dbReference type="Pfam" id="PF00005">
    <property type="entry name" value="ABC_tran"/>
    <property type="match status" value="2"/>
</dbReference>
<dbReference type="CDD" id="cd03225">
    <property type="entry name" value="ABC_cobalt_CbiO_domain1"/>
    <property type="match status" value="2"/>
</dbReference>
<evidence type="ECO:0000256" key="5">
    <source>
        <dbReference type="SAM" id="MobiDB-lite"/>
    </source>
</evidence>
<evidence type="ECO:0000313" key="7">
    <source>
        <dbReference type="EMBL" id="MBT1174913.1"/>
    </source>
</evidence>
<protein>
    <submittedName>
        <fullName evidence="7">ATP-binding cassette domain-containing protein</fullName>
    </submittedName>
</protein>
<dbReference type="InterPro" id="IPR017871">
    <property type="entry name" value="ABC_transporter-like_CS"/>
</dbReference>
<comment type="similarity">
    <text evidence="1">Belongs to the ABC transporter superfamily.</text>
</comment>
<comment type="caution">
    <text evidence="7">The sequence shown here is derived from an EMBL/GenBank/DDBJ whole genome shotgun (WGS) entry which is preliminary data.</text>
</comment>
<name>A0ABS5UX89_9BIFI</name>
<dbReference type="InterPro" id="IPR050095">
    <property type="entry name" value="ECF_ABC_transporter_ATP-bd"/>
</dbReference>
<dbReference type="InterPro" id="IPR015856">
    <property type="entry name" value="ABC_transpr_CbiO/EcfA_su"/>
</dbReference>
<evidence type="ECO:0000256" key="3">
    <source>
        <dbReference type="ARBA" id="ARBA00022741"/>
    </source>
</evidence>
<keyword evidence="8" id="KW-1185">Reference proteome</keyword>
<organism evidence="7 8">
    <name type="scientific">Bifidobacterium colobi</name>
    <dbReference type="NCBI Taxonomy" id="2809026"/>
    <lineage>
        <taxon>Bacteria</taxon>
        <taxon>Bacillati</taxon>
        <taxon>Actinomycetota</taxon>
        <taxon>Actinomycetes</taxon>
        <taxon>Bifidobacteriales</taxon>
        <taxon>Bifidobacteriaceae</taxon>
        <taxon>Bifidobacterium</taxon>
    </lineage>
</organism>
<dbReference type="SUPFAM" id="SSF52540">
    <property type="entry name" value="P-loop containing nucleoside triphosphate hydrolases"/>
    <property type="match status" value="2"/>
</dbReference>
<feature type="region of interest" description="Disordered" evidence="5">
    <location>
        <begin position="512"/>
        <end position="547"/>
    </location>
</feature>
<dbReference type="Gene3D" id="3.40.50.300">
    <property type="entry name" value="P-loop containing nucleotide triphosphate hydrolases"/>
    <property type="match status" value="2"/>
</dbReference>
<evidence type="ECO:0000256" key="2">
    <source>
        <dbReference type="ARBA" id="ARBA00022448"/>
    </source>
</evidence>
<dbReference type="PANTHER" id="PTHR43553">
    <property type="entry name" value="HEAVY METAL TRANSPORTER"/>
    <property type="match status" value="1"/>
</dbReference>
<dbReference type="EMBL" id="JAFEJU010000003">
    <property type="protein sequence ID" value="MBT1174913.1"/>
    <property type="molecule type" value="Genomic_DNA"/>
</dbReference>
<evidence type="ECO:0000313" key="8">
    <source>
        <dbReference type="Proteomes" id="UP000711736"/>
    </source>
</evidence>
<dbReference type="InterPro" id="IPR003439">
    <property type="entry name" value="ABC_transporter-like_ATP-bd"/>
</dbReference>
<keyword evidence="3" id="KW-0547">Nucleotide-binding</keyword>
<sequence>MSNRNSYEQPTPVGVEARDWGWRHSTRKDFALRHVNLTINPGERVLLLGASGAGKSTFMAAMAGVLGSDDEGESEGELTVAGTDVRSARGKAGLVLQDPDSQIILERAGDDVAFACENLGIPREETWRRVREALDIVGLESLDLTHSTRHLSGGQRQRLALADVLAMRPGLLLLDEPTANLDPEGVKEVHDAVKHVVEATGQTMVVVEHHIDVWLDLVDRVIVLGSTADGSHEGGVLADGTPDEVFSTMGDVLADGGAWVPGRTIPDYRAGHVREEDGMHLQASALSSEVSLAADEPVLQCRDLSFGRGSALGTGINLDFYPGKIYALMGPNGAGKSTLALTLAGLLKPLAGHVRIASNLAPKPDRVEPFHWKSRQLLGRIGMVFQEPEHQFAANTVRDEVAIGPKSMGKTQEEAYRIADEMLERMNLTRFALGNPYTLSGGEKRRLSVASMLAAAPRILIMDEPTFGQDFRTWSEMVKLIAGIRDLGCTVIMVTHDEPLVQSLGAIPIHFEPTSTGGSASGSPDDGTEPTTPAAKSSAATSDERKA</sequence>
<evidence type="ECO:0000256" key="4">
    <source>
        <dbReference type="ARBA" id="ARBA00022840"/>
    </source>
</evidence>
<feature type="compositionally biased region" description="Low complexity" evidence="5">
    <location>
        <begin position="513"/>
        <end position="541"/>
    </location>
</feature>
<evidence type="ECO:0000259" key="6">
    <source>
        <dbReference type="PROSITE" id="PS50893"/>
    </source>
</evidence>
<keyword evidence="4 7" id="KW-0067">ATP-binding</keyword>
<accession>A0ABS5UX89</accession>
<proteinExistence type="inferred from homology"/>
<dbReference type="InterPro" id="IPR027417">
    <property type="entry name" value="P-loop_NTPase"/>
</dbReference>
<dbReference type="InterPro" id="IPR003593">
    <property type="entry name" value="AAA+_ATPase"/>
</dbReference>